<name>A0A6C0DPF8_9ZZZZ</name>
<reference evidence="2" key="1">
    <citation type="journal article" date="2020" name="Nature">
        <title>Giant virus diversity and host interactions through global metagenomics.</title>
        <authorList>
            <person name="Schulz F."/>
            <person name="Roux S."/>
            <person name="Paez-Espino D."/>
            <person name="Jungbluth S."/>
            <person name="Walsh D.A."/>
            <person name="Denef V.J."/>
            <person name="McMahon K.D."/>
            <person name="Konstantinidis K.T."/>
            <person name="Eloe-Fadrosh E.A."/>
            <person name="Kyrpides N.C."/>
            <person name="Woyke T."/>
        </authorList>
    </citation>
    <scope>NUCLEOTIDE SEQUENCE</scope>
    <source>
        <strain evidence="2">GVMAG-M-3300023174-46</strain>
    </source>
</reference>
<dbReference type="EMBL" id="MN739657">
    <property type="protein sequence ID" value="QHT18507.1"/>
    <property type="molecule type" value="Genomic_DNA"/>
</dbReference>
<feature type="region of interest" description="Disordered" evidence="1">
    <location>
        <begin position="1"/>
        <end position="42"/>
    </location>
</feature>
<feature type="compositionally biased region" description="Basic residues" evidence="1">
    <location>
        <begin position="1"/>
        <end position="14"/>
    </location>
</feature>
<evidence type="ECO:0000256" key="1">
    <source>
        <dbReference type="SAM" id="MobiDB-lite"/>
    </source>
</evidence>
<feature type="compositionally biased region" description="Low complexity" evidence="1">
    <location>
        <begin position="29"/>
        <end position="40"/>
    </location>
</feature>
<evidence type="ECO:0008006" key="3">
    <source>
        <dbReference type="Google" id="ProtNLM"/>
    </source>
</evidence>
<sequence length="180" mass="20657">MESNRKKPSKRNAKGKAEMEAEVPKIAQEVPEPTVTELPEGSLSQPIPTIFLEETPEQKQSAIRFCPVCRHYMFMRSEQENIGKRLCRNCGHQEDIQGGLVMELMIQERSAEGYKILLNEFTRRDPRLPHIRKTIACPDAGCPSNHGAAESDVIYIKYDAVNLLYLYICDICGFQWRSRR</sequence>
<accession>A0A6C0DPF8</accession>
<protein>
    <recommendedName>
        <fullName evidence="3">DNA-directed RNA polymerase M/15kDa subunit domain-containing protein</fullName>
    </recommendedName>
</protein>
<proteinExistence type="predicted"/>
<organism evidence="2">
    <name type="scientific">viral metagenome</name>
    <dbReference type="NCBI Taxonomy" id="1070528"/>
    <lineage>
        <taxon>unclassified sequences</taxon>
        <taxon>metagenomes</taxon>
        <taxon>organismal metagenomes</taxon>
    </lineage>
</organism>
<evidence type="ECO:0000313" key="2">
    <source>
        <dbReference type="EMBL" id="QHT18507.1"/>
    </source>
</evidence>
<dbReference type="AlphaFoldDB" id="A0A6C0DPF8"/>